<dbReference type="EMBL" id="CT868374">
    <property type="protein sequence ID" value="CAK80602.1"/>
    <property type="molecule type" value="Genomic_DNA"/>
</dbReference>
<dbReference type="PANTHER" id="PTHR24353:SF37">
    <property type="entry name" value="CAMP-DEPENDENT PROTEIN KINASE CATALYTIC SUBUNIT PRKX"/>
    <property type="match status" value="1"/>
</dbReference>
<dbReference type="SUPFAM" id="SSF56112">
    <property type="entry name" value="Protein kinase-like (PK-like)"/>
    <property type="match status" value="2"/>
</dbReference>
<dbReference type="InterPro" id="IPR000961">
    <property type="entry name" value="AGC-kinase_C"/>
</dbReference>
<dbReference type="HOGENOM" id="CLU_000288_63_5_1"/>
<dbReference type="PROSITE" id="PS50011">
    <property type="entry name" value="PROTEIN_KINASE_DOM"/>
    <property type="match status" value="1"/>
</dbReference>
<evidence type="ECO:0000256" key="2">
    <source>
        <dbReference type="ARBA" id="ARBA00022679"/>
    </source>
</evidence>
<evidence type="ECO:0000256" key="1">
    <source>
        <dbReference type="ARBA" id="ARBA00022527"/>
    </source>
</evidence>
<feature type="domain" description="Protein kinase" evidence="7">
    <location>
        <begin position="91"/>
        <end position="344"/>
    </location>
</feature>
<dbReference type="GO" id="GO:0005524">
    <property type="term" value="F:ATP binding"/>
    <property type="evidence" value="ECO:0007669"/>
    <property type="project" value="UniProtKB-UniRule"/>
</dbReference>
<dbReference type="eggNOG" id="KOG0616">
    <property type="taxonomic scope" value="Eukaryota"/>
</dbReference>
<dbReference type="GeneID" id="5033784"/>
<dbReference type="Proteomes" id="UP000000600">
    <property type="component" value="Unassembled WGS sequence"/>
</dbReference>
<evidence type="ECO:0000256" key="3">
    <source>
        <dbReference type="ARBA" id="ARBA00022741"/>
    </source>
</evidence>
<dbReference type="InParanoid" id="A0DC35"/>
<dbReference type="PROSITE" id="PS51285">
    <property type="entry name" value="AGC_KINASE_CTER"/>
    <property type="match status" value="1"/>
</dbReference>
<evidence type="ECO:0000259" key="8">
    <source>
        <dbReference type="PROSITE" id="PS51285"/>
    </source>
</evidence>
<reference evidence="9 10" key="1">
    <citation type="journal article" date="2006" name="Nature">
        <title>Global trends of whole-genome duplications revealed by the ciliate Paramecium tetraurelia.</title>
        <authorList>
            <consortium name="Genoscope"/>
            <person name="Aury J.-M."/>
            <person name="Jaillon O."/>
            <person name="Duret L."/>
            <person name="Noel B."/>
            <person name="Jubin C."/>
            <person name="Porcel B.M."/>
            <person name="Segurens B."/>
            <person name="Daubin V."/>
            <person name="Anthouard V."/>
            <person name="Aiach N."/>
            <person name="Arnaiz O."/>
            <person name="Billaut A."/>
            <person name="Beisson J."/>
            <person name="Blanc I."/>
            <person name="Bouhouche K."/>
            <person name="Camara F."/>
            <person name="Duharcourt S."/>
            <person name="Guigo R."/>
            <person name="Gogendeau D."/>
            <person name="Katinka M."/>
            <person name="Keller A.-M."/>
            <person name="Kissmehl R."/>
            <person name="Klotz C."/>
            <person name="Koll F."/>
            <person name="Le Moue A."/>
            <person name="Lepere C."/>
            <person name="Malinsky S."/>
            <person name="Nowacki M."/>
            <person name="Nowak J.K."/>
            <person name="Plattner H."/>
            <person name="Poulain J."/>
            <person name="Ruiz F."/>
            <person name="Serrano V."/>
            <person name="Zagulski M."/>
            <person name="Dessen P."/>
            <person name="Betermier M."/>
            <person name="Weissenbach J."/>
            <person name="Scarpelli C."/>
            <person name="Schachter V."/>
            <person name="Sperling L."/>
            <person name="Meyer E."/>
            <person name="Cohen J."/>
            <person name="Wincker P."/>
        </authorList>
    </citation>
    <scope>NUCLEOTIDE SEQUENCE [LARGE SCALE GENOMIC DNA]</scope>
    <source>
        <strain evidence="9 10">Stock d4-2</strain>
    </source>
</reference>
<protein>
    <recommendedName>
        <fullName evidence="11">Protein kinase domain-containing protein</fullName>
    </recommendedName>
</protein>
<keyword evidence="2" id="KW-0808">Transferase</keyword>
<dbReference type="Gene3D" id="1.10.510.10">
    <property type="entry name" value="Transferase(Phosphotransferase) domain 1"/>
    <property type="match status" value="2"/>
</dbReference>
<dbReference type="Gene3D" id="3.30.200.20">
    <property type="entry name" value="Phosphorylase Kinase, domain 1"/>
    <property type="match status" value="2"/>
</dbReference>
<dbReference type="AlphaFoldDB" id="A0DC35"/>
<proteinExistence type="predicted"/>
<dbReference type="PROSITE" id="PS00107">
    <property type="entry name" value="PROTEIN_KINASE_ATP"/>
    <property type="match status" value="1"/>
</dbReference>
<dbReference type="PANTHER" id="PTHR24353">
    <property type="entry name" value="CYCLIC NUCLEOTIDE-DEPENDENT PROTEIN KINASE"/>
    <property type="match status" value="1"/>
</dbReference>
<sequence>MQMSESEFFADLKYRLDYLKKQELMGVDIHDRNLESSYCESEIDPELDSILTKQGLVKKKQQIQNQNQLSMKLKMLKNVKINFKELRIQDFEILSTLGTGTFGRVRQAKIKGDPENKVYALKILKKTEVVRLNQVEHIKSEKDILTFIEHPFIVKMKTSFQDQFYIYMLFEYIQGGELFSRLRKEGRFANDVCLFYATEILTAIIYMHKMQIKTCQQPRMAMLKLLILDLLKRQEMGRHSLYVALLSIWLLKSSKAPRLAMESQWISGLTVYYYLKCYQVILHFMMNEPIGIYKKILSGLIEFPKFFDNKVKDLIRKLLNPEIQSRLGFNDNQNGESIKKHKWYRGVDWTRVENRQIPPPWVPYLRSEDDVFWFEKYPDSTDAPKQLPRELQHMFDDF</sequence>
<evidence type="ECO:0000259" key="7">
    <source>
        <dbReference type="PROSITE" id="PS50011"/>
    </source>
</evidence>
<dbReference type="GO" id="GO:0004691">
    <property type="term" value="F:cAMP-dependent protein kinase activity"/>
    <property type="evidence" value="ECO:0000318"/>
    <property type="project" value="GO_Central"/>
</dbReference>
<accession>A0DC35</accession>
<dbReference type="OrthoDB" id="63267at2759"/>
<dbReference type="KEGG" id="ptm:GSPATT00015479001"/>
<dbReference type="InterPro" id="IPR017441">
    <property type="entry name" value="Protein_kinase_ATP_BS"/>
</dbReference>
<dbReference type="STRING" id="5888.A0DC35"/>
<keyword evidence="5 6" id="KW-0067">ATP-binding</keyword>
<dbReference type="RefSeq" id="XP_001447999.1">
    <property type="nucleotide sequence ID" value="XM_001447962.1"/>
</dbReference>
<evidence type="ECO:0000313" key="9">
    <source>
        <dbReference type="EMBL" id="CAK80602.1"/>
    </source>
</evidence>
<evidence type="ECO:0000256" key="6">
    <source>
        <dbReference type="PROSITE-ProRule" id="PRU10141"/>
    </source>
</evidence>
<evidence type="ECO:0000256" key="5">
    <source>
        <dbReference type="ARBA" id="ARBA00022840"/>
    </source>
</evidence>
<keyword evidence="10" id="KW-1185">Reference proteome</keyword>
<dbReference type="FunFam" id="3.30.200.20:FF:000042">
    <property type="entry name" value="Aurora kinase A"/>
    <property type="match status" value="1"/>
</dbReference>
<keyword evidence="1" id="KW-0723">Serine/threonine-protein kinase</keyword>
<dbReference type="SMART" id="SM00133">
    <property type="entry name" value="S_TK_X"/>
    <property type="match status" value="1"/>
</dbReference>
<keyword evidence="3 6" id="KW-0547">Nucleotide-binding</keyword>
<dbReference type="InterPro" id="IPR011009">
    <property type="entry name" value="Kinase-like_dom_sf"/>
</dbReference>
<feature type="domain" description="AGC-kinase C-terminal" evidence="8">
    <location>
        <begin position="345"/>
        <end position="398"/>
    </location>
</feature>
<evidence type="ECO:0008006" key="11">
    <source>
        <dbReference type="Google" id="ProtNLM"/>
    </source>
</evidence>
<dbReference type="Pfam" id="PF00069">
    <property type="entry name" value="Pkinase"/>
    <property type="match status" value="1"/>
</dbReference>
<dbReference type="GO" id="GO:0005952">
    <property type="term" value="C:cAMP-dependent protein kinase complex"/>
    <property type="evidence" value="ECO:0000318"/>
    <property type="project" value="GO_Central"/>
</dbReference>
<keyword evidence="4" id="KW-0418">Kinase</keyword>
<name>A0DC35_PARTE</name>
<feature type="binding site" evidence="6">
    <location>
        <position position="122"/>
    </location>
    <ligand>
        <name>ATP</name>
        <dbReference type="ChEBI" id="CHEBI:30616"/>
    </ligand>
</feature>
<evidence type="ECO:0000313" key="10">
    <source>
        <dbReference type="Proteomes" id="UP000000600"/>
    </source>
</evidence>
<dbReference type="GO" id="GO:0007189">
    <property type="term" value="P:adenylate cyclase-activating G protein-coupled receptor signaling pathway"/>
    <property type="evidence" value="ECO:0000318"/>
    <property type="project" value="GO_Central"/>
</dbReference>
<organism evidence="9 10">
    <name type="scientific">Paramecium tetraurelia</name>
    <dbReference type="NCBI Taxonomy" id="5888"/>
    <lineage>
        <taxon>Eukaryota</taxon>
        <taxon>Sar</taxon>
        <taxon>Alveolata</taxon>
        <taxon>Ciliophora</taxon>
        <taxon>Intramacronucleata</taxon>
        <taxon>Oligohymenophorea</taxon>
        <taxon>Peniculida</taxon>
        <taxon>Parameciidae</taxon>
        <taxon>Paramecium</taxon>
    </lineage>
</organism>
<gene>
    <name evidence="9" type="ORF">GSPATT00015479001</name>
</gene>
<dbReference type="InterPro" id="IPR000719">
    <property type="entry name" value="Prot_kinase_dom"/>
</dbReference>
<evidence type="ECO:0000256" key="4">
    <source>
        <dbReference type="ARBA" id="ARBA00022777"/>
    </source>
</evidence>